<sequence length="245" mass="27968">MHDMDFLESFVKAGETSISNLLLHHYHEYGLTTGQLVVYLQLKSDMDRGIAMPDIAAVAKRLGTSSDKVYGQIQQMMSKGIMRQEVRTDTNGKEEAYYDFSPLLSRMSATDLKQVPNDNNDQEQTSREKLYGTIESEFGRPLSPMEMETVADWLDKDQYAPDMIILALKEAVMNGKLRLKYVDSILLNWQQNNLKTPADVTAEKKRFNEQRSNSTKWHSAGESKPANEQIPIFKLSGNKQQRHSK</sequence>
<dbReference type="Gene3D" id="1.10.10.10">
    <property type="entry name" value="Winged helix-like DNA-binding domain superfamily/Winged helix DNA-binding domain"/>
    <property type="match status" value="1"/>
</dbReference>
<protein>
    <submittedName>
        <fullName evidence="5">DnaD domain protein</fullName>
    </submittedName>
</protein>
<dbReference type="InterPro" id="IPR053162">
    <property type="entry name" value="DnaD"/>
</dbReference>
<accession>A0A9D1U340</accession>
<dbReference type="EMBL" id="DXGK01000043">
    <property type="protein sequence ID" value="HIW70226.1"/>
    <property type="molecule type" value="Genomic_DNA"/>
</dbReference>
<reference evidence="5" key="1">
    <citation type="journal article" date="2021" name="PeerJ">
        <title>Extensive microbial diversity within the chicken gut microbiome revealed by metagenomics and culture.</title>
        <authorList>
            <person name="Gilroy R."/>
            <person name="Ravi A."/>
            <person name="Getino M."/>
            <person name="Pursley I."/>
            <person name="Horton D.L."/>
            <person name="Alikhan N.F."/>
            <person name="Baker D."/>
            <person name="Gharbi K."/>
            <person name="Hall N."/>
            <person name="Watson M."/>
            <person name="Adriaenssens E.M."/>
            <person name="Foster-Nyarko E."/>
            <person name="Jarju S."/>
            <person name="Secka A."/>
            <person name="Antonio M."/>
            <person name="Oren A."/>
            <person name="Chaudhuri R.R."/>
            <person name="La Ragione R."/>
            <person name="Hildebrand F."/>
            <person name="Pallen M.J."/>
        </authorList>
    </citation>
    <scope>NUCLEOTIDE SEQUENCE</scope>
    <source>
        <strain evidence="5">ChiHejej3B27-2180</strain>
    </source>
</reference>
<gene>
    <name evidence="5" type="ORF">H9876_02425</name>
</gene>
<dbReference type="Gene3D" id="1.10.10.630">
    <property type="entry name" value="DnaD domain-like"/>
    <property type="match status" value="1"/>
</dbReference>
<dbReference type="PANTHER" id="PTHR37293:SF6">
    <property type="entry name" value="DNA REPLICATION PROTEIN DNAD"/>
    <property type="match status" value="1"/>
</dbReference>
<evidence type="ECO:0000259" key="3">
    <source>
        <dbReference type="Pfam" id="PF07261"/>
    </source>
</evidence>
<dbReference type="PANTHER" id="PTHR37293">
    <property type="entry name" value="PHAGE REPLICATION PROTEIN-RELATED"/>
    <property type="match status" value="1"/>
</dbReference>
<evidence type="ECO:0000256" key="2">
    <source>
        <dbReference type="SAM" id="MobiDB-lite"/>
    </source>
</evidence>
<feature type="domain" description="DnaB/C C-terminal" evidence="3">
    <location>
        <begin position="133"/>
        <end position="202"/>
    </location>
</feature>
<dbReference type="AlphaFoldDB" id="A0A9D1U340"/>
<evidence type="ECO:0000313" key="5">
    <source>
        <dbReference type="EMBL" id="HIW70226.1"/>
    </source>
</evidence>
<dbReference type="Pfam" id="PF21984">
    <property type="entry name" value="DnaD_N"/>
    <property type="match status" value="1"/>
</dbReference>
<proteinExistence type="inferred from homology"/>
<dbReference type="Proteomes" id="UP000886878">
    <property type="component" value="Unassembled WGS sequence"/>
</dbReference>
<dbReference type="InterPro" id="IPR053843">
    <property type="entry name" value="DnaD_N"/>
</dbReference>
<evidence type="ECO:0000259" key="4">
    <source>
        <dbReference type="Pfam" id="PF21984"/>
    </source>
</evidence>
<feature type="domain" description="DnaD N-terminal" evidence="4">
    <location>
        <begin position="18"/>
        <end position="108"/>
    </location>
</feature>
<reference evidence="5" key="2">
    <citation type="submission" date="2021-04" db="EMBL/GenBank/DDBJ databases">
        <authorList>
            <person name="Gilroy R."/>
        </authorList>
    </citation>
    <scope>NUCLEOTIDE SEQUENCE</scope>
    <source>
        <strain evidence="5">ChiHejej3B27-2180</strain>
    </source>
</reference>
<dbReference type="Pfam" id="PF07261">
    <property type="entry name" value="DnaB_2"/>
    <property type="match status" value="1"/>
</dbReference>
<dbReference type="NCBIfam" id="TIGR01446">
    <property type="entry name" value="DnaD_dom"/>
    <property type="match status" value="1"/>
</dbReference>
<evidence type="ECO:0000256" key="1">
    <source>
        <dbReference type="ARBA" id="ARBA00093462"/>
    </source>
</evidence>
<feature type="region of interest" description="Disordered" evidence="2">
    <location>
        <begin position="206"/>
        <end position="245"/>
    </location>
</feature>
<organism evidence="5 6">
    <name type="scientific">Candidatus Limosilactobacillus merdipullorum</name>
    <dbReference type="NCBI Taxonomy" id="2838653"/>
    <lineage>
        <taxon>Bacteria</taxon>
        <taxon>Bacillati</taxon>
        <taxon>Bacillota</taxon>
        <taxon>Bacilli</taxon>
        <taxon>Lactobacillales</taxon>
        <taxon>Lactobacillaceae</taxon>
        <taxon>Limosilactobacillus</taxon>
    </lineage>
</organism>
<dbReference type="InterPro" id="IPR006343">
    <property type="entry name" value="DnaB/C_C"/>
</dbReference>
<name>A0A9D1U340_9LACO</name>
<dbReference type="InterPro" id="IPR036388">
    <property type="entry name" value="WH-like_DNA-bd_sf"/>
</dbReference>
<evidence type="ECO:0000313" key="6">
    <source>
        <dbReference type="Proteomes" id="UP000886878"/>
    </source>
</evidence>
<dbReference type="SUPFAM" id="SSF158499">
    <property type="entry name" value="DnaD domain-like"/>
    <property type="match status" value="1"/>
</dbReference>
<comment type="similarity">
    <text evidence="1">Belongs to the DnaB/DnaD family.</text>
</comment>
<comment type="caution">
    <text evidence="5">The sequence shown here is derived from an EMBL/GenBank/DDBJ whole genome shotgun (WGS) entry which is preliminary data.</text>
</comment>
<dbReference type="InterPro" id="IPR034829">
    <property type="entry name" value="DnaD-like_sf"/>
</dbReference>